<reference evidence="2" key="1">
    <citation type="submission" date="2015-04" db="UniProtKB">
        <authorList>
            <consortium name="EnsemblPlants"/>
        </authorList>
    </citation>
    <scope>IDENTIFICATION</scope>
</reference>
<dbReference type="EnsemblPlants" id="OPUNC04G08410.1">
    <property type="protein sequence ID" value="OPUNC04G08410.1"/>
    <property type="gene ID" value="OPUNC04G08410"/>
</dbReference>
<keyword evidence="3" id="KW-1185">Reference proteome</keyword>
<dbReference type="Proteomes" id="UP000026962">
    <property type="component" value="Chromosome 4"/>
</dbReference>
<protein>
    <submittedName>
        <fullName evidence="2">Uncharacterized protein</fullName>
    </submittedName>
</protein>
<feature type="compositionally biased region" description="Basic and acidic residues" evidence="1">
    <location>
        <begin position="1"/>
        <end position="10"/>
    </location>
</feature>
<organism evidence="2">
    <name type="scientific">Oryza punctata</name>
    <name type="common">Red rice</name>
    <dbReference type="NCBI Taxonomy" id="4537"/>
    <lineage>
        <taxon>Eukaryota</taxon>
        <taxon>Viridiplantae</taxon>
        <taxon>Streptophyta</taxon>
        <taxon>Embryophyta</taxon>
        <taxon>Tracheophyta</taxon>
        <taxon>Spermatophyta</taxon>
        <taxon>Magnoliopsida</taxon>
        <taxon>Liliopsida</taxon>
        <taxon>Poales</taxon>
        <taxon>Poaceae</taxon>
        <taxon>BOP clade</taxon>
        <taxon>Oryzoideae</taxon>
        <taxon>Oryzeae</taxon>
        <taxon>Oryzinae</taxon>
        <taxon>Oryza</taxon>
    </lineage>
</organism>
<proteinExistence type="predicted"/>
<sequence length="99" mass="11416">MKERIERNGDEQEASDASYRYSTRLHGYSDYRRSNNNNVNSCYNYNRKDGASNSTMMTTSFVGDNDNGEWWSSNEGACFNIDEEIWATLEDMLSINLTS</sequence>
<accession>A0A0E0KPS0</accession>
<name>A0A0E0KPS0_ORYPU</name>
<evidence type="ECO:0000313" key="3">
    <source>
        <dbReference type="Proteomes" id="UP000026962"/>
    </source>
</evidence>
<dbReference type="HOGENOM" id="CLU_2324382_0_0_1"/>
<dbReference type="AlphaFoldDB" id="A0A0E0KPS0"/>
<evidence type="ECO:0000256" key="1">
    <source>
        <dbReference type="SAM" id="MobiDB-lite"/>
    </source>
</evidence>
<dbReference type="Gramene" id="OPUNC04G08410.1">
    <property type="protein sequence ID" value="OPUNC04G08410.1"/>
    <property type="gene ID" value="OPUNC04G08410"/>
</dbReference>
<evidence type="ECO:0000313" key="2">
    <source>
        <dbReference type="EnsemblPlants" id="OPUNC04G08410.1"/>
    </source>
</evidence>
<feature type="region of interest" description="Disordered" evidence="1">
    <location>
        <begin position="1"/>
        <end position="20"/>
    </location>
</feature>
<dbReference type="STRING" id="4537.A0A0E0KPS0"/>
<reference evidence="2" key="2">
    <citation type="submission" date="2018-05" db="EMBL/GenBank/DDBJ databases">
        <title>OpunRS2 (Oryza punctata Reference Sequence Version 2).</title>
        <authorList>
            <person name="Zhang J."/>
            <person name="Kudrna D."/>
            <person name="Lee S."/>
            <person name="Talag J."/>
            <person name="Welchert J."/>
            <person name="Wing R.A."/>
        </authorList>
    </citation>
    <scope>NUCLEOTIDE SEQUENCE [LARGE SCALE GENOMIC DNA]</scope>
</reference>